<dbReference type="EMBL" id="CP007128">
    <property type="protein sequence ID" value="AHG91783.1"/>
    <property type="molecule type" value="Genomic_DNA"/>
</dbReference>
<accession>W0RQH2</accession>
<evidence type="ECO:0000259" key="1">
    <source>
        <dbReference type="Pfam" id="PF01370"/>
    </source>
</evidence>
<dbReference type="RefSeq" id="WP_025413221.1">
    <property type="nucleotide sequence ID" value="NZ_CP007128.1"/>
</dbReference>
<dbReference type="InterPro" id="IPR036291">
    <property type="entry name" value="NAD(P)-bd_dom_sf"/>
</dbReference>
<dbReference type="CDD" id="cd05271">
    <property type="entry name" value="NDUFA9_like_SDR_a"/>
    <property type="match status" value="1"/>
</dbReference>
<keyword evidence="3" id="KW-1185">Reference proteome</keyword>
<reference evidence="2 3" key="1">
    <citation type="journal article" date="2014" name="Genome Announc.">
        <title>Genome Sequence and Methylome of Soil Bacterium Gemmatirosa kalamazoonensis KBS708T, a Member of the Rarely Cultivated Gemmatimonadetes Phylum.</title>
        <authorList>
            <person name="Debruyn J.M."/>
            <person name="Radosevich M."/>
            <person name="Wommack K.E."/>
            <person name="Polson S.W."/>
            <person name="Hauser L.J."/>
            <person name="Fawaz M.N."/>
            <person name="Korlach J."/>
            <person name="Tsai Y.C."/>
        </authorList>
    </citation>
    <scope>NUCLEOTIDE SEQUENCE [LARGE SCALE GENOMIC DNA]</scope>
    <source>
        <strain evidence="2 3">KBS708</strain>
    </source>
</reference>
<dbReference type="PANTHER" id="PTHR12126">
    <property type="entry name" value="NADH-UBIQUINONE OXIDOREDUCTASE 39 KDA SUBUNIT-RELATED"/>
    <property type="match status" value="1"/>
</dbReference>
<dbReference type="PANTHER" id="PTHR12126:SF11">
    <property type="entry name" value="NADH DEHYDROGENASE [UBIQUINONE] 1 ALPHA SUBCOMPLEX SUBUNIT 9, MITOCHONDRIAL"/>
    <property type="match status" value="1"/>
</dbReference>
<dbReference type="HOGENOM" id="CLU_543766_0_0_0"/>
<organism evidence="2 3">
    <name type="scientific">Gemmatirosa kalamazoonensis</name>
    <dbReference type="NCBI Taxonomy" id="861299"/>
    <lineage>
        <taxon>Bacteria</taxon>
        <taxon>Pseudomonadati</taxon>
        <taxon>Gemmatimonadota</taxon>
        <taxon>Gemmatimonadia</taxon>
        <taxon>Gemmatimonadales</taxon>
        <taxon>Gemmatimonadaceae</taxon>
        <taxon>Gemmatirosa</taxon>
    </lineage>
</organism>
<dbReference type="InterPro" id="IPR001509">
    <property type="entry name" value="Epimerase_deHydtase"/>
</dbReference>
<feature type="domain" description="NAD-dependent epimerase/dehydratase" evidence="1">
    <location>
        <begin position="3"/>
        <end position="200"/>
    </location>
</feature>
<evidence type="ECO:0000313" key="3">
    <source>
        <dbReference type="Proteomes" id="UP000019151"/>
    </source>
</evidence>
<dbReference type="STRING" id="861299.J421_4246"/>
<dbReference type="AlphaFoldDB" id="W0RQH2"/>
<dbReference type="GO" id="GO:0044877">
    <property type="term" value="F:protein-containing complex binding"/>
    <property type="evidence" value="ECO:0007669"/>
    <property type="project" value="TreeGrafter"/>
</dbReference>
<protein>
    <submittedName>
        <fullName evidence="2">NAD-dependent epimerase/dehydratase</fullName>
    </submittedName>
</protein>
<dbReference type="Gene3D" id="3.40.50.720">
    <property type="entry name" value="NAD(P)-binding Rossmann-like Domain"/>
    <property type="match status" value="1"/>
</dbReference>
<dbReference type="Pfam" id="PF01370">
    <property type="entry name" value="Epimerase"/>
    <property type="match status" value="1"/>
</dbReference>
<evidence type="ECO:0000313" key="2">
    <source>
        <dbReference type="EMBL" id="AHG91783.1"/>
    </source>
</evidence>
<dbReference type="KEGG" id="gba:J421_4246"/>
<dbReference type="Proteomes" id="UP000019151">
    <property type="component" value="Chromosome"/>
</dbReference>
<dbReference type="InParanoid" id="W0RQH2"/>
<proteinExistence type="predicted"/>
<dbReference type="SUPFAM" id="SSF51735">
    <property type="entry name" value="NAD(P)-binding Rossmann-fold domains"/>
    <property type="match status" value="1"/>
</dbReference>
<gene>
    <name evidence="2" type="ORF">J421_4246</name>
</gene>
<dbReference type="OrthoDB" id="9804595at2"/>
<sequence>MRILVTGGSGVVGEATVRALVKRGHTVRLLTRHADEAAREWPDGVEPRAGDVTRPDTLHGAADGCDAVLHVVGIVDESPPDSTFDKVNVEGTRHVVQETARAGVPHLVYVSSLGAETGESPYHRSKKAGEEIVRRFGGRWVIVRPGNVYGPGDDVISLLLKMVRTLPAVPVIAGGDQEFQPVWADDVGEALAAAVERADLAGKALDVAGPERTCVNDLLDRFGRLTGREPTRIPVPGMLAGLGARVAGVLGVEFPVNDSQLTMLREGNVIEPPKRNALLDVLGVRPTALDDGLRRLLDALPEQLPEQGVGPLHRKRFWADIRDATVDANALFARFCQDFDEISPDQMHVGAEPGTPTAVRERGQTVTMSLPMRGNVQVRVAELGPTLLTLQTVEGHPLAGAVRFTLGPPPTPVDTGVLRFQVELYDRAANVVDWLAMATVGNRMQDATWRETIERIVRESGGTAEAGVQTDEATLDGPDAEGVEAWLRELALSEKQARNTP</sequence>
<name>W0RQH2_9BACT</name>
<dbReference type="InterPro" id="IPR051207">
    <property type="entry name" value="ComplexI_NDUFA9_subunit"/>
</dbReference>
<dbReference type="eggNOG" id="COG0702">
    <property type="taxonomic scope" value="Bacteria"/>
</dbReference>